<dbReference type="GO" id="GO:0005829">
    <property type="term" value="C:cytosol"/>
    <property type="evidence" value="ECO:0007669"/>
    <property type="project" value="TreeGrafter"/>
</dbReference>
<keyword evidence="3" id="KW-0810">Translation regulation</keyword>
<dbReference type="AlphaFoldDB" id="A0A5N7MV96"/>
<organism evidence="9 10">
    <name type="scientific">Microvirga tunisiensis</name>
    <dbReference type="NCBI Taxonomy" id="2108360"/>
    <lineage>
        <taxon>Bacteria</taxon>
        <taxon>Pseudomonadati</taxon>
        <taxon>Pseudomonadota</taxon>
        <taxon>Alphaproteobacteria</taxon>
        <taxon>Hyphomicrobiales</taxon>
        <taxon>Methylobacteriaceae</taxon>
        <taxon>Microvirga</taxon>
    </lineage>
</organism>
<dbReference type="InterPro" id="IPR020816">
    <property type="entry name" value="Histone-like_DNA-bd_CS"/>
</dbReference>
<keyword evidence="5" id="KW-0238">DNA-binding</keyword>
<accession>A0A5N7MV96</accession>
<dbReference type="GO" id="GO:0009893">
    <property type="term" value="P:positive regulation of metabolic process"/>
    <property type="evidence" value="ECO:0007669"/>
    <property type="project" value="UniProtKB-ARBA"/>
</dbReference>
<dbReference type="PROSITE" id="PS00045">
    <property type="entry name" value="HISTONE_LIKE"/>
    <property type="match status" value="1"/>
</dbReference>
<protein>
    <recommendedName>
        <fullName evidence="2">Integration host factor subunit alpha</fullName>
    </recommendedName>
</protein>
<dbReference type="Proteomes" id="UP000403266">
    <property type="component" value="Unassembled WGS sequence"/>
</dbReference>
<dbReference type="GO" id="GO:0006417">
    <property type="term" value="P:regulation of translation"/>
    <property type="evidence" value="ECO:0007669"/>
    <property type="project" value="UniProtKB-KW"/>
</dbReference>
<dbReference type="RefSeq" id="WP_152717873.1">
    <property type="nucleotide sequence ID" value="NZ_VOSJ01000511.1"/>
</dbReference>
<dbReference type="OrthoDB" id="9797747at2"/>
<evidence type="ECO:0000256" key="2">
    <source>
        <dbReference type="ARBA" id="ARBA00018329"/>
    </source>
</evidence>
<evidence type="ECO:0000256" key="5">
    <source>
        <dbReference type="ARBA" id="ARBA00023125"/>
    </source>
</evidence>
<evidence type="ECO:0000256" key="4">
    <source>
        <dbReference type="ARBA" id="ARBA00023015"/>
    </source>
</evidence>
<reference evidence="9 10" key="1">
    <citation type="journal article" date="2019" name="Syst. Appl. Microbiol.">
        <title>Microvirga tunisiensis sp. nov., a root nodule symbiotic bacterium isolated from Lupinus micranthus and L. luteus grown in Northern Tunisia.</title>
        <authorList>
            <person name="Msaddak A."/>
            <person name="Rejili M."/>
            <person name="Duran D."/>
            <person name="Mars M."/>
            <person name="Palacios J.M."/>
            <person name="Ruiz-Argueso T."/>
            <person name="Rey L."/>
            <person name="Imperial J."/>
        </authorList>
    </citation>
    <scope>NUCLEOTIDE SEQUENCE [LARGE SCALE GENOMIC DNA]</scope>
    <source>
        <strain evidence="9 10">Lmie10</strain>
    </source>
</reference>
<proteinExistence type="inferred from homology"/>
<evidence type="ECO:0000313" key="9">
    <source>
        <dbReference type="EMBL" id="MPR30877.1"/>
    </source>
</evidence>
<dbReference type="InterPro" id="IPR005684">
    <property type="entry name" value="IHF_alpha"/>
</dbReference>
<evidence type="ECO:0000256" key="7">
    <source>
        <dbReference type="ARBA" id="ARBA00023172"/>
    </source>
</evidence>
<evidence type="ECO:0000256" key="8">
    <source>
        <dbReference type="RuleBase" id="RU003939"/>
    </source>
</evidence>
<dbReference type="PANTHER" id="PTHR33175:SF2">
    <property type="entry name" value="INTEGRATION HOST FACTOR SUBUNIT ALPHA"/>
    <property type="match status" value="1"/>
</dbReference>
<dbReference type="GO" id="GO:0030527">
    <property type="term" value="F:structural constituent of chromatin"/>
    <property type="evidence" value="ECO:0007669"/>
    <property type="project" value="InterPro"/>
</dbReference>
<gene>
    <name evidence="9" type="ORF">FS320_39535</name>
</gene>
<comment type="similarity">
    <text evidence="1 8">Belongs to the bacterial histone-like protein family.</text>
</comment>
<keyword evidence="10" id="KW-1185">Reference proteome</keyword>
<name>A0A5N7MV96_9HYPH</name>
<comment type="caution">
    <text evidence="9">The sequence shown here is derived from an EMBL/GenBank/DDBJ whole genome shotgun (WGS) entry which is preliminary data.</text>
</comment>
<keyword evidence="4" id="KW-0805">Transcription regulation</keyword>
<dbReference type="Gene3D" id="4.10.520.10">
    <property type="entry name" value="IHF-like DNA-binding proteins"/>
    <property type="match status" value="1"/>
</dbReference>
<dbReference type="NCBIfam" id="NF001401">
    <property type="entry name" value="PRK00285.1"/>
    <property type="match status" value="1"/>
</dbReference>
<dbReference type="GO" id="GO:0003677">
    <property type="term" value="F:DNA binding"/>
    <property type="evidence" value="ECO:0007669"/>
    <property type="project" value="UniProtKB-KW"/>
</dbReference>
<evidence type="ECO:0000256" key="3">
    <source>
        <dbReference type="ARBA" id="ARBA00022845"/>
    </source>
</evidence>
<dbReference type="PRINTS" id="PR01727">
    <property type="entry name" value="DNABINDINGHU"/>
</dbReference>
<evidence type="ECO:0000256" key="6">
    <source>
        <dbReference type="ARBA" id="ARBA00023163"/>
    </source>
</evidence>
<evidence type="ECO:0000313" key="10">
    <source>
        <dbReference type="Proteomes" id="UP000403266"/>
    </source>
</evidence>
<keyword evidence="7" id="KW-0233">DNA recombination</keyword>
<evidence type="ECO:0000256" key="1">
    <source>
        <dbReference type="ARBA" id="ARBA00010529"/>
    </source>
</evidence>
<dbReference type="GO" id="GO:0006355">
    <property type="term" value="P:regulation of DNA-templated transcription"/>
    <property type="evidence" value="ECO:0007669"/>
    <property type="project" value="InterPro"/>
</dbReference>
<keyword evidence="6" id="KW-0804">Transcription</keyword>
<dbReference type="GO" id="GO:0006310">
    <property type="term" value="P:DNA recombination"/>
    <property type="evidence" value="ECO:0007669"/>
    <property type="project" value="UniProtKB-KW"/>
</dbReference>
<dbReference type="CDD" id="cd13835">
    <property type="entry name" value="IHF_A"/>
    <property type="match status" value="1"/>
</dbReference>
<dbReference type="SUPFAM" id="SSF47729">
    <property type="entry name" value="IHF-like DNA-binding proteins"/>
    <property type="match status" value="1"/>
</dbReference>
<dbReference type="EMBL" id="VOSK01000472">
    <property type="protein sequence ID" value="MPR30877.1"/>
    <property type="molecule type" value="Genomic_DNA"/>
</dbReference>
<dbReference type="PANTHER" id="PTHR33175">
    <property type="entry name" value="DNA-BINDING PROTEIN HU"/>
    <property type="match status" value="1"/>
</dbReference>
<dbReference type="Pfam" id="PF00216">
    <property type="entry name" value="Bac_DNA_binding"/>
    <property type="match status" value="1"/>
</dbReference>
<dbReference type="SMART" id="SM00411">
    <property type="entry name" value="BHL"/>
    <property type="match status" value="1"/>
</dbReference>
<sequence>MAGKTVTRADLAEAVYQKGSLSRAEAAGLVEQLIRELCDTLAVGETVKLSSFGVFTVRDKAKRVGRNPKTGVAVPIEPRQSLTFSASPVLKAHVNGNPQDLHSMSH</sequence>
<dbReference type="InterPro" id="IPR000119">
    <property type="entry name" value="Hist_DNA-bd"/>
</dbReference>
<dbReference type="InterPro" id="IPR010992">
    <property type="entry name" value="IHF-like_DNA-bd_dom_sf"/>
</dbReference>